<dbReference type="RefSeq" id="WP_218253977.1">
    <property type="nucleotide sequence ID" value="NZ_JABXWD010000554.1"/>
</dbReference>
<evidence type="ECO:0000313" key="2">
    <source>
        <dbReference type="Proteomes" id="UP001196980"/>
    </source>
</evidence>
<accession>A0ABS6S3D1</accession>
<dbReference type="InterPro" id="IPR025048">
    <property type="entry name" value="DUF3987"/>
</dbReference>
<keyword evidence="2" id="KW-1185">Reference proteome</keyword>
<feature type="non-terminal residue" evidence="1">
    <location>
        <position position="367"/>
    </location>
</feature>
<name>A0ABS6S3D1_9BACT</name>
<protein>
    <submittedName>
        <fullName evidence="1">DUF3987 domain-containing protein</fullName>
    </submittedName>
</protein>
<dbReference type="Pfam" id="PF13148">
    <property type="entry name" value="DUF3987"/>
    <property type="match status" value="1"/>
</dbReference>
<sequence length="367" mass="41828">MLLNELDPVLEILPKEGWLHDFVEFTNGLEACPRFRFFSAACVLGAAINNKLYIHRGDKDLLPKLFPNLWVLLLAPPGRGHKTSTINMAVNCLTQACPEVRVLADKLTPESLVKALASPVGRETIRIGPRDATGLVKAPEFSVFFGKQQYNTGLVSLITDLYDYREEWASETIMRGKMILRNNCISVFGGSTPDWLQQMIPQDAFTGGFMARYVIVEMPPSYFKRRAFPQRVSKRSWEDLVQNLSVLGHMSGEIKWTQAGETFYKEHYESIVPTGDPQKDAYREREAEQVLKLAMLLTVSTMEMKVDKGHMQHARQILDALMEETTGRIERLTTHPRMALVQDIRDILKTHDSICRRDLIKKVYRGL</sequence>
<proteinExistence type="predicted"/>
<dbReference type="Proteomes" id="UP001196980">
    <property type="component" value="Unassembled WGS sequence"/>
</dbReference>
<comment type="caution">
    <text evidence="1">The sequence shown here is derived from an EMBL/GenBank/DDBJ whole genome shotgun (WGS) entry which is preliminary data.</text>
</comment>
<reference evidence="1 2" key="1">
    <citation type="journal article" date="2020" name="J Geophys Res Biogeosci">
        <title>Magnetotaxis as an Adaptation to Enable Bacterial Shuttling of Microbial Sulfur and Sulfur Cycling Across Aquatic Oxic#Anoxic Interfaces.</title>
        <authorList>
            <person name="Li J."/>
            <person name="Liu P."/>
            <person name="Wang J."/>
            <person name="Roberts A.P."/>
            <person name="Pan Y."/>
        </authorList>
    </citation>
    <scope>NUCLEOTIDE SEQUENCE [LARGE SCALE GENOMIC DNA]</scope>
    <source>
        <strain evidence="1 2">MYR-1_YQ</strain>
    </source>
</reference>
<organism evidence="1 2">
    <name type="scientific">Candidatus Magnetobacterium casense</name>
    <dbReference type="NCBI Taxonomy" id="1455061"/>
    <lineage>
        <taxon>Bacteria</taxon>
        <taxon>Pseudomonadati</taxon>
        <taxon>Nitrospirota</taxon>
        <taxon>Thermodesulfovibrionia</taxon>
        <taxon>Thermodesulfovibrionales</taxon>
        <taxon>Candidatus Magnetobacteriaceae</taxon>
        <taxon>Candidatus Magnetobacterium</taxon>
    </lineage>
</organism>
<dbReference type="EMBL" id="JABXWD010000554">
    <property type="protein sequence ID" value="MBV6343363.1"/>
    <property type="molecule type" value="Genomic_DNA"/>
</dbReference>
<evidence type="ECO:0000313" key="1">
    <source>
        <dbReference type="EMBL" id="MBV6343363.1"/>
    </source>
</evidence>
<gene>
    <name evidence="1" type="ORF">HWQ67_17435</name>
</gene>